<evidence type="ECO:0000313" key="2">
    <source>
        <dbReference type="EMBL" id="RXS65124.1"/>
    </source>
</evidence>
<dbReference type="EMBL" id="SDIF01000056">
    <property type="protein sequence ID" value="RXS65124.1"/>
    <property type="molecule type" value="Genomic_DNA"/>
</dbReference>
<evidence type="ECO:0000313" key="3">
    <source>
        <dbReference type="Proteomes" id="UP000289482"/>
    </source>
</evidence>
<dbReference type="GeneID" id="95780156"/>
<organism evidence="2 3">
    <name type="scientific">Streptomyces sioyaensis</name>
    <dbReference type="NCBI Taxonomy" id="67364"/>
    <lineage>
        <taxon>Bacteria</taxon>
        <taxon>Bacillati</taxon>
        <taxon>Actinomycetota</taxon>
        <taxon>Actinomycetes</taxon>
        <taxon>Kitasatosporales</taxon>
        <taxon>Streptomycetaceae</taxon>
        <taxon>Streptomyces</taxon>
    </lineage>
</organism>
<gene>
    <name evidence="2" type="ORF">EST54_19730</name>
</gene>
<evidence type="ECO:0000256" key="1">
    <source>
        <dbReference type="SAM" id="MobiDB-lite"/>
    </source>
</evidence>
<comment type="caution">
    <text evidence="2">The sequence shown here is derived from an EMBL/GenBank/DDBJ whole genome shotgun (WGS) entry which is preliminary data.</text>
</comment>
<name>A0A4Q1QYP9_9ACTN</name>
<sequence length="66" mass="7133">MAAEPRPSPAACQICRHGLDRIGSAKNTGKHTATFYQHAYYSGAKFSLKPGESEPHRDGAGSLKFQ</sequence>
<protein>
    <submittedName>
        <fullName evidence="2">Uncharacterized protein</fullName>
    </submittedName>
</protein>
<proteinExistence type="predicted"/>
<dbReference type="InterPro" id="IPR011024">
    <property type="entry name" value="G_crystallin-like"/>
</dbReference>
<dbReference type="SUPFAM" id="SSF49695">
    <property type="entry name" value="gamma-Crystallin-like"/>
    <property type="match status" value="1"/>
</dbReference>
<accession>A0A4Q1QYP9</accession>
<dbReference type="Gene3D" id="2.60.20.10">
    <property type="entry name" value="Crystallins"/>
    <property type="match status" value="1"/>
</dbReference>
<dbReference type="Proteomes" id="UP000289482">
    <property type="component" value="Unassembled WGS sequence"/>
</dbReference>
<dbReference type="RefSeq" id="WP_129248958.1">
    <property type="nucleotide sequence ID" value="NZ_JABZEL010000008.1"/>
</dbReference>
<dbReference type="AlphaFoldDB" id="A0A4Q1QYP9"/>
<feature type="region of interest" description="Disordered" evidence="1">
    <location>
        <begin position="47"/>
        <end position="66"/>
    </location>
</feature>
<keyword evidence="3" id="KW-1185">Reference proteome</keyword>
<reference evidence="2 3" key="1">
    <citation type="submission" date="2019-01" db="EMBL/GenBank/DDBJ databases">
        <title>Draft genome sequences of the type strain Streptomyces sioyaensis DSM 40032 and its novel strain, TM32, a thermotolerant antibiotics-producing actinobacterium.</title>
        <authorList>
            <person name="Nakaew N."/>
            <person name="Lumyong S."/>
            <person name="Sloan W.T."/>
            <person name="Sungthong R."/>
        </authorList>
    </citation>
    <scope>NUCLEOTIDE SEQUENCE [LARGE SCALE GENOMIC DNA]</scope>
    <source>
        <strain evidence="2 3">DSM 40032</strain>
    </source>
</reference>